<keyword evidence="2" id="KW-1185">Reference proteome</keyword>
<dbReference type="AlphaFoldDB" id="A0A9D4UXK7"/>
<evidence type="ECO:0000313" key="1">
    <source>
        <dbReference type="EMBL" id="KAI5075252.1"/>
    </source>
</evidence>
<name>A0A9D4UXK7_ADICA</name>
<gene>
    <name evidence="1" type="ORF">GOP47_0009328</name>
</gene>
<protein>
    <submittedName>
        <fullName evidence="1">Uncharacterized protein</fullName>
    </submittedName>
</protein>
<organism evidence="1 2">
    <name type="scientific">Adiantum capillus-veneris</name>
    <name type="common">Maidenhair fern</name>
    <dbReference type="NCBI Taxonomy" id="13818"/>
    <lineage>
        <taxon>Eukaryota</taxon>
        <taxon>Viridiplantae</taxon>
        <taxon>Streptophyta</taxon>
        <taxon>Embryophyta</taxon>
        <taxon>Tracheophyta</taxon>
        <taxon>Polypodiopsida</taxon>
        <taxon>Polypodiidae</taxon>
        <taxon>Polypodiales</taxon>
        <taxon>Pteridineae</taxon>
        <taxon>Pteridaceae</taxon>
        <taxon>Vittarioideae</taxon>
        <taxon>Adiantum</taxon>
    </lineage>
</organism>
<accession>A0A9D4UXK7</accession>
<sequence>MLNMVGVGYGEVMGGEESRPWLWCGFQICRHLPSANPISEPVFLFASLKTPQSFKVKNHIKTIRFTSHSHPHTICASASIYIQQATGKVVKKLRKGGCIKTQKPRSLSVERSGALTSYLSNTWKSHVRRPVSPPPACLTTTSSPSFVIDRFNMSFVSPFKITGS</sequence>
<dbReference type="EMBL" id="JABFUD020000009">
    <property type="protein sequence ID" value="KAI5075252.1"/>
    <property type="molecule type" value="Genomic_DNA"/>
</dbReference>
<dbReference type="Proteomes" id="UP000886520">
    <property type="component" value="Chromosome 9"/>
</dbReference>
<evidence type="ECO:0000313" key="2">
    <source>
        <dbReference type="Proteomes" id="UP000886520"/>
    </source>
</evidence>
<comment type="caution">
    <text evidence="1">The sequence shown here is derived from an EMBL/GenBank/DDBJ whole genome shotgun (WGS) entry which is preliminary data.</text>
</comment>
<proteinExistence type="predicted"/>
<reference evidence="1" key="1">
    <citation type="submission" date="2021-01" db="EMBL/GenBank/DDBJ databases">
        <title>Adiantum capillus-veneris genome.</title>
        <authorList>
            <person name="Fang Y."/>
            <person name="Liao Q."/>
        </authorList>
    </citation>
    <scope>NUCLEOTIDE SEQUENCE</scope>
    <source>
        <strain evidence="1">H3</strain>
        <tissue evidence="1">Leaf</tissue>
    </source>
</reference>